<dbReference type="EMBL" id="JALAZD010000005">
    <property type="protein sequence ID" value="MCI0129402.1"/>
    <property type="molecule type" value="Genomic_DNA"/>
</dbReference>
<keyword evidence="3" id="KW-1185">Reference proteome</keyword>
<dbReference type="Gene3D" id="3.60.15.10">
    <property type="entry name" value="Ribonuclease Z/Hydroxyacylglutathione hydrolase-like"/>
    <property type="match status" value="1"/>
</dbReference>
<dbReference type="Proteomes" id="UP001156140">
    <property type="component" value="Unassembled WGS sequence"/>
</dbReference>
<evidence type="ECO:0000313" key="3">
    <source>
        <dbReference type="Proteomes" id="UP001156140"/>
    </source>
</evidence>
<dbReference type="PANTHER" id="PTHR43546:SF3">
    <property type="entry name" value="UPF0173 METAL-DEPENDENT HYDROLASE MJ1163"/>
    <property type="match status" value="1"/>
</dbReference>
<dbReference type="Pfam" id="PF13483">
    <property type="entry name" value="Lactamase_B_3"/>
    <property type="match status" value="1"/>
</dbReference>
<dbReference type="SMART" id="SM00849">
    <property type="entry name" value="Lactamase_B"/>
    <property type="match status" value="1"/>
</dbReference>
<reference evidence="2" key="1">
    <citation type="submission" date="2022-03" db="EMBL/GenBank/DDBJ databases">
        <title>The complete genome sequence of a Methyloterrigena soli.</title>
        <authorList>
            <person name="Zi Z."/>
        </authorList>
    </citation>
    <scope>NUCLEOTIDE SEQUENCE</scope>
    <source>
        <strain evidence="2">M48</strain>
    </source>
</reference>
<proteinExistence type="predicted"/>
<organism evidence="2 3">
    <name type="scientific">Paradevosia shaoguanensis</name>
    <dbReference type="NCBI Taxonomy" id="1335043"/>
    <lineage>
        <taxon>Bacteria</taxon>
        <taxon>Pseudomonadati</taxon>
        <taxon>Pseudomonadota</taxon>
        <taxon>Alphaproteobacteria</taxon>
        <taxon>Hyphomicrobiales</taxon>
        <taxon>Devosiaceae</taxon>
        <taxon>Paradevosia</taxon>
    </lineage>
</organism>
<evidence type="ECO:0000313" key="2">
    <source>
        <dbReference type="EMBL" id="MCI0129402.1"/>
    </source>
</evidence>
<comment type="caution">
    <text evidence="2">The sequence shown here is derived from an EMBL/GenBank/DDBJ whole genome shotgun (WGS) entry which is preliminary data.</text>
</comment>
<dbReference type="SUPFAM" id="SSF56281">
    <property type="entry name" value="Metallo-hydrolase/oxidoreductase"/>
    <property type="match status" value="1"/>
</dbReference>
<dbReference type="PANTHER" id="PTHR43546">
    <property type="entry name" value="UPF0173 METAL-DEPENDENT HYDROLASE MJ1163-RELATED"/>
    <property type="match status" value="1"/>
</dbReference>
<dbReference type="InterPro" id="IPR036866">
    <property type="entry name" value="RibonucZ/Hydroxyglut_hydro"/>
</dbReference>
<dbReference type="InterPro" id="IPR001279">
    <property type="entry name" value="Metallo-B-lactamas"/>
</dbReference>
<dbReference type="InterPro" id="IPR050114">
    <property type="entry name" value="UPF0173_UPF0282_UlaG_hydrolase"/>
</dbReference>
<name>A0AA41UDJ5_9HYPH</name>
<sequence>MPQADVFESAAGEIKVTPVNHASLVLGFGDLTVYLDPVGSPDRYKDLPRPDLILLTHEHGDHFNPDTLAALLMPQTRIIGSRVVIEKLEGAQAEQAEILARGETVDFRGIEITAIPAENISPERLKYHPPGVGNGYVLRFGGKGVYVSGDTEDTAEMRALEDIDIAFLPMNQPYTMTGQQAADAARAFRPKVVYPFHYLGGAENEVFATELAGEPGIEVRMRDWYAEE</sequence>
<evidence type="ECO:0000259" key="1">
    <source>
        <dbReference type="SMART" id="SM00849"/>
    </source>
</evidence>
<protein>
    <submittedName>
        <fullName evidence="2">MBL fold metallo-hydrolase</fullName>
    </submittedName>
</protein>
<dbReference type="RefSeq" id="WP_281737299.1">
    <property type="nucleotide sequence ID" value="NZ_JAKETQ010000005.1"/>
</dbReference>
<feature type="domain" description="Metallo-beta-lactamase" evidence="1">
    <location>
        <begin position="19"/>
        <end position="197"/>
    </location>
</feature>
<dbReference type="AlphaFoldDB" id="A0AA41UDJ5"/>
<accession>A0AA41UDJ5</accession>
<gene>
    <name evidence="2" type="ORF">ML536_21415</name>
</gene>